<gene>
    <name evidence="6" type="ORF">HCN44_000074</name>
</gene>
<protein>
    <recommendedName>
        <fullName evidence="5">UDP-glucuronosyltransferase</fullName>
        <ecNumber evidence="5">2.4.1.17</ecNumber>
    </recommendedName>
</protein>
<evidence type="ECO:0000256" key="4">
    <source>
        <dbReference type="RuleBase" id="RU003718"/>
    </source>
</evidence>
<organism evidence="6 7">
    <name type="scientific">Aphidius gifuensis</name>
    <name type="common">Parasitoid wasp</name>
    <dbReference type="NCBI Taxonomy" id="684658"/>
    <lineage>
        <taxon>Eukaryota</taxon>
        <taxon>Metazoa</taxon>
        <taxon>Ecdysozoa</taxon>
        <taxon>Arthropoda</taxon>
        <taxon>Hexapoda</taxon>
        <taxon>Insecta</taxon>
        <taxon>Pterygota</taxon>
        <taxon>Neoptera</taxon>
        <taxon>Endopterygota</taxon>
        <taxon>Hymenoptera</taxon>
        <taxon>Apocrita</taxon>
        <taxon>Ichneumonoidea</taxon>
        <taxon>Braconidae</taxon>
        <taxon>Aphidiinae</taxon>
        <taxon>Aphidius</taxon>
    </lineage>
</organism>
<comment type="similarity">
    <text evidence="1 4">Belongs to the UDP-glycosyltransferase family.</text>
</comment>
<dbReference type="PROSITE" id="PS00375">
    <property type="entry name" value="UDPGT"/>
    <property type="match status" value="1"/>
</dbReference>
<dbReference type="Pfam" id="PF00201">
    <property type="entry name" value="UDPGT"/>
    <property type="match status" value="1"/>
</dbReference>
<dbReference type="FunFam" id="3.40.50.2000:FF:000050">
    <property type="entry name" value="UDP-glucuronosyltransferase"/>
    <property type="match status" value="1"/>
</dbReference>
<evidence type="ECO:0000313" key="6">
    <source>
        <dbReference type="EMBL" id="KAF7990269.1"/>
    </source>
</evidence>
<proteinExistence type="inferred from homology"/>
<feature type="chain" id="PRO_5044982075" description="UDP-glucuronosyltransferase" evidence="5">
    <location>
        <begin position="23"/>
        <end position="527"/>
    </location>
</feature>
<dbReference type="Gene3D" id="3.40.50.2000">
    <property type="entry name" value="Glycogen Phosphorylase B"/>
    <property type="match status" value="2"/>
</dbReference>
<dbReference type="InterPro" id="IPR002213">
    <property type="entry name" value="UDP_glucos_trans"/>
</dbReference>
<reference evidence="6 7" key="1">
    <citation type="submission" date="2020-08" db="EMBL/GenBank/DDBJ databases">
        <title>Aphidius gifuensis genome sequencing and assembly.</title>
        <authorList>
            <person name="Du Z."/>
        </authorList>
    </citation>
    <scope>NUCLEOTIDE SEQUENCE [LARGE SCALE GENOMIC DNA]</scope>
    <source>
        <strain evidence="6">YNYX2018</strain>
        <tissue evidence="6">Adults</tissue>
    </source>
</reference>
<dbReference type="GO" id="GO:0015020">
    <property type="term" value="F:glucuronosyltransferase activity"/>
    <property type="evidence" value="ECO:0007669"/>
    <property type="project" value="UniProtKB-EC"/>
</dbReference>
<dbReference type="PANTHER" id="PTHR48043">
    <property type="entry name" value="EG:EG0003.4 PROTEIN-RELATED"/>
    <property type="match status" value="1"/>
</dbReference>
<evidence type="ECO:0000313" key="7">
    <source>
        <dbReference type="Proteomes" id="UP000639338"/>
    </source>
</evidence>
<dbReference type="CDD" id="cd03784">
    <property type="entry name" value="GT1_Gtf-like"/>
    <property type="match status" value="1"/>
</dbReference>
<dbReference type="InterPro" id="IPR050271">
    <property type="entry name" value="UDP-glycosyltransferase"/>
</dbReference>
<feature type="signal peptide" evidence="5">
    <location>
        <begin position="1"/>
        <end position="22"/>
    </location>
</feature>
<evidence type="ECO:0000256" key="1">
    <source>
        <dbReference type="ARBA" id="ARBA00009995"/>
    </source>
</evidence>
<dbReference type="SUPFAM" id="SSF53756">
    <property type="entry name" value="UDP-Glycosyltransferase/glycogen phosphorylase"/>
    <property type="match status" value="1"/>
</dbReference>
<keyword evidence="5" id="KW-0472">Membrane</keyword>
<evidence type="ECO:0000256" key="2">
    <source>
        <dbReference type="ARBA" id="ARBA00022676"/>
    </source>
</evidence>
<dbReference type="EC" id="2.4.1.17" evidence="5"/>
<dbReference type="AlphaFoldDB" id="A0A835CMY5"/>
<keyword evidence="5" id="KW-1133">Transmembrane helix</keyword>
<feature type="transmembrane region" description="Helical" evidence="5">
    <location>
        <begin position="484"/>
        <end position="507"/>
    </location>
</feature>
<evidence type="ECO:0000256" key="5">
    <source>
        <dbReference type="RuleBase" id="RU362059"/>
    </source>
</evidence>
<keyword evidence="7" id="KW-1185">Reference proteome</keyword>
<dbReference type="InterPro" id="IPR035595">
    <property type="entry name" value="UDP_glycos_trans_CS"/>
</dbReference>
<keyword evidence="2 4" id="KW-0328">Glycosyltransferase</keyword>
<dbReference type="OrthoDB" id="5835829at2759"/>
<keyword evidence="5" id="KW-0732">Signal</keyword>
<dbReference type="Proteomes" id="UP000639338">
    <property type="component" value="Unassembled WGS sequence"/>
</dbReference>
<comment type="subcellular location">
    <subcellularLocation>
        <location evidence="5">Membrane</location>
        <topology evidence="5">Single-pass membrane protein</topology>
    </subcellularLocation>
</comment>
<comment type="catalytic activity">
    <reaction evidence="5">
        <text>glucuronate acceptor + UDP-alpha-D-glucuronate = acceptor beta-D-glucuronoside + UDP + H(+)</text>
        <dbReference type="Rhea" id="RHEA:21032"/>
        <dbReference type="ChEBI" id="CHEBI:15378"/>
        <dbReference type="ChEBI" id="CHEBI:58052"/>
        <dbReference type="ChEBI" id="CHEBI:58223"/>
        <dbReference type="ChEBI" id="CHEBI:132367"/>
        <dbReference type="ChEBI" id="CHEBI:132368"/>
        <dbReference type="EC" id="2.4.1.17"/>
    </reaction>
</comment>
<name>A0A835CMY5_APHGI</name>
<accession>A0A835CMY5</accession>
<keyword evidence="5" id="KW-0812">Transmembrane</keyword>
<dbReference type="GO" id="GO:0016020">
    <property type="term" value="C:membrane"/>
    <property type="evidence" value="ECO:0007669"/>
    <property type="project" value="UniProtKB-SubCell"/>
</dbReference>
<dbReference type="PANTHER" id="PTHR48043:SF145">
    <property type="entry name" value="FI06409P-RELATED"/>
    <property type="match status" value="1"/>
</dbReference>
<comment type="caution">
    <text evidence="6">The sequence shown here is derived from an EMBL/GenBank/DDBJ whole genome shotgun (WGS) entry which is preliminary data.</text>
</comment>
<dbReference type="EMBL" id="JACMRX010000004">
    <property type="protein sequence ID" value="KAF7990269.1"/>
    <property type="molecule type" value="Genomic_DNA"/>
</dbReference>
<keyword evidence="3 4" id="KW-0808">Transferase</keyword>
<sequence>MKISKLFLFIFIMSLECQINFGYRILGLFPMNIKSCFMMYKNVMKHLAKRGHQVDVISQFPLDKPMSNYTDIYMKAPFDDLVNNFTLEGGDDYNGFNQFKSYGTETGADACDTILKQDQMQRLLKNPPNDPPYDLIIVEIFTATCTIAFGKHLNVPVIGITTSVWPWSHSMVGNPENLAISPNTFLNYHNRMNFQQRFYNFLYTLNTHLILDYFRSPIDQVTKKYFGSNAPGIKELEQSLALLLVNSHPSLNDPLPRVPAWIEVGGLHVQDDGPEISADHQKWMDESTDGFIYFTFGSMMMIESLPPHVIEIFYKSFAKIAPVRIFMKIPRVEMLPPGLPKNVRTFTWISQIKVLKHKNIKAFITHGGLMGTQEAIAYGIPMIGIALFMDQYHNIDRYVQKKIAIRLDYENINEKNLDFALKEMLYNPTYKNEAKELSIKFLDRPTSALDTACYWVEYIGRHGSKALRSPTLDYTWWQLQLLDIYAVLLLAITMSIIIFIMTIRYFITKVCYKKNKKSQSHKGKKFN</sequence>
<evidence type="ECO:0000256" key="3">
    <source>
        <dbReference type="ARBA" id="ARBA00022679"/>
    </source>
</evidence>